<keyword evidence="1" id="KW-0732">Signal</keyword>
<organism evidence="3 4">
    <name type="scientific">Pseudomonas cremoris</name>
    <dbReference type="NCBI Taxonomy" id="2724178"/>
    <lineage>
        <taxon>Bacteria</taxon>
        <taxon>Pseudomonadati</taxon>
        <taxon>Pseudomonadota</taxon>
        <taxon>Gammaproteobacteria</taxon>
        <taxon>Pseudomonadales</taxon>
        <taxon>Pseudomonadaceae</taxon>
        <taxon>Pseudomonas</taxon>
    </lineage>
</organism>
<dbReference type="EMBL" id="JAAXCY010000009">
    <property type="protein sequence ID" value="MBC2408846.1"/>
    <property type="molecule type" value="Genomic_DNA"/>
</dbReference>
<sequence>MKRMFVALILAIAAGSNVSAAAEPPMPSGMEEKALTPPIPEQPMDVLHLRKIRFDDDCEKWRSAGSKFTASQDVTDYLQRSRVAAWRVNDREYVNRVLWPVMRDCVFAGYWGNVPVVEKIND</sequence>
<dbReference type="Proteomes" id="UP000534677">
    <property type="component" value="Unassembled WGS sequence"/>
</dbReference>
<comment type="caution">
    <text evidence="3">The sequence shown here is derived from an EMBL/GenBank/DDBJ whole genome shotgun (WGS) entry which is preliminary data.</text>
</comment>
<name>A0A7X1E0T3_9PSED</name>
<dbReference type="Proteomes" id="UP000520513">
    <property type="component" value="Unassembled WGS sequence"/>
</dbReference>
<evidence type="ECO:0000313" key="5">
    <source>
        <dbReference type="Proteomes" id="UP000534677"/>
    </source>
</evidence>
<accession>A0A7X1E0T3</accession>
<keyword evidence="5" id="KW-1185">Reference proteome</keyword>
<evidence type="ECO:0000313" key="4">
    <source>
        <dbReference type="Proteomes" id="UP000520513"/>
    </source>
</evidence>
<gene>
    <name evidence="2" type="ORF">HF209_16835</name>
    <name evidence="3" type="ORF">HF257_22775</name>
</gene>
<feature type="signal peptide" evidence="1">
    <location>
        <begin position="1"/>
        <end position="21"/>
    </location>
</feature>
<dbReference type="RefSeq" id="WP_185708514.1">
    <property type="nucleotide sequence ID" value="NZ_JAAXCY010000009.1"/>
</dbReference>
<evidence type="ECO:0000313" key="2">
    <source>
        <dbReference type="EMBL" id="MBC2382608.1"/>
    </source>
</evidence>
<evidence type="ECO:0000256" key="1">
    <source>
        <dbReference type="SAM" id="SignalP"/>
    </source>
</evidence>
<proteinExistence type="predicted"/>
<reference evidence="4 5" key="1">
    <citation type="submission" date="2020-04" db="EMBL/GenBank/DDBJ databases">
        <title>Pseudomonas crami sp. nov., a novel proteolytic bacterial species isolated from cream.</title>
        <authorList>
            <person name="Hofmann K."/>
            <person name="Woller A."/>
            <person name="Huptas C."/>
            <person name="Wenning M."/>
            <person name="Scherer S."/>
            <person name="Doll E.V."/>
        </authorList>
    </citation>
    <scope>NUCLEOTIDE SEQUENCE [LARGE SCALE GENOMIC DNA]</scope>
    <source>
        <strain evidence="2 5">WS 5096</strain>
        <strain evidence="3 4">WS 5106</strain>
    </source>
</reference>
<evidence type="ECO:0000313" key="3">
    <source>
        <dbReference type="EMBL" id="MBC2408846.1"/>
    </source>
</evidence>
<protein>
    <submittedName>
        <fullName evidence="3">Uncharacterized protein</fullName>
    </submittedName>
</protein>
<dbReference type="AlphaFoldDB" id="A0A7X1E0T3"/>
<dbReference type="EMBL" id="JAAXCZ010000008">
    <property type="protein sequence ID" value="MBC2382608.1"/>
    <property type="molecule type" value="Genomic_DNA"/>
</dbReference>
<feature type="chain" id="PRO_5031104699" evidence="1">
    <location>
        <begin position="22"/>
        <end position="122"/>
    </location>
</feature>